<gene>
    <name evidence="1" type="ORF">SAMN05216337_1001204</name>
</gene>
<sequence length="67" mass="7472">MSDLVERLCRSLAFHVVESELTLQHAEGDLTDWRNECTSARALIAEAGFDIDVLYPVLDRPTAGEPQ</sequence>
<proteinExistence type="predicted"/>
<dbReference type="EMBL" id="FMZW01000001">
    <property type="protein sequence ID" value="SDC08008.1"/>
    <property type="molecule type" value="Genomic_DNA"/>
</dbReference>
<dbReference type="Proteomes" id="UP000199245">
    <property type="component" value="Unassembled WGS sequence"/>
</dbReference>
<organism evidence="1 2">
    <name type="scientific">Bradyrhizobium brasilense</name>
    <dbReference type="NCBI Taxonomy" id="1419277"/>
    <lineage>
        <taxon>Bacteria</taxon>
        <taxon>Pseudomonadati</taxon>
        <taxon>Pseudomonadota</taxon>
        <taxon>Alphaproteobacteria</taxon>
        <taxon>Hyphomicrobiales</taxon>
        <taxon>Nitrobacteraceae</taxon>
        <taxon>Bradyrhizobium</taxon>
    </lineage>
</organism>
<accession>A0A1G6IND1</accession>
<name>A0A1G6IND1_9BRAD</name>
<dbReference type="AlphaFoldDB" id="A0A1G6IND1"/>
<protein>
    <submittedName>
        <fullName evidence="1">Uncharacterized protein</fullName>
    </submittedName>
</protein>
<evidence type="ECO:0000313" key="2">
    <source>
        <dbReference type="Proteomes" id="UP000199245"/>
    </source>
</evidence>
<reference evidence="1 2" key="1">
    <citation type="submission" date="2016-10" db="EMBL/GenBank/DDBJ databases">
        <authorList>
            <person name="de Groot N.N."/>
        </authorList>
    </citation>
    <scope>NUCLEOTIDE SEQUENCE [LARGE SCALE GENOMIC DNA]</scope>
    <source>
        <strain evidence="1 2">R5</strain>
    </source>
</reference>
<evidence type="ECO:0000313" key="1">
    <source>
        <dbReference type="EMBL" id="SDC08008.1"/>
    </source>
</evidence>
<dbReference type="RefSeq" id="WP_092077704.1">
    <property type="nucleotide sequence ID" value="NZ_FMZW01000001.1"/>
</dbReference>